<keyword evidence="1 6" id="KW-0436">Ligase</keyword>
<evidence type="ECO:0000256" key="5">
    <source>
        <dbReference type="ARBA" id="ARBA00023146"/>
    </source>
</evidence>
<keyword evidence="5 6" id="KW-0030">Aminoacyl-tRNA synthetase</keyword>
<comment type="catalytic activity">
    <reaction evidence="6">
        <text>tRNA(Sec) + L-serine + ATP = L-seryl-tRNA(Sec) + AMP + diphosphate + H(+)</text>
        <dbReference type="Rhea" id="RHEA:42580"/>
        <dbReference type="Rhea" id="RHEA-COMP:9742"/>
        <dbReference type="Rhea" id="RHEA-COMP:10128"/>
        <dbReference type="ChEBI" id="CHEBI:15378"/>
        <dbReference type="ChEBI" id="CHEBI:30616"/>
        <dbReference type="ChEBI" id="CHEBI:33019"/>
        <dbReference type="ChEBI" id="CHEBI:33384"/>
        <dbReference type="ChEBI" id="CHEBI:78442"/>
        <dbReference type="ChEBI" id="CHEBI:78533"/>
        <dbReference type="ChEBI" id="CHEBI:456215"/>
        <dbReference type="EC" id="6.1.1.11"/>
    </reaction>
</comment>
<dbReference type="InterPro" id="IPR002317">
    <property type="entry name" value="Ser-tRNA-ligase_type_1"/>
</dbReference>
<proteinExistence type="inferred from homology"/>
<evidence type="ECO:0000256" key="4">
    <source>
        <dbReference type="ARBA" id="ARBA00022917"/>
    </source>
</evidence>
<evidence type="ECO:0000256" key="3">
    <source>
        <dbReference type="ARBA" id="ARBA00022840"/>
    </source>
</evidence>
<comment type="subunit">
    <text evidence="6">Homodimer. The tRNA molecule binds across the dimer.</text>
</comment>
<dbReference type="HAMAP" id="MF_00176">
    <property type="entry name" value="Ser_tRNA_synth_type1"/>
    <property type="match status" value="1"/>
</dbReference>
<dbReference type="NCBIfam" id="TIGR00414">
    <property type="entry name" value="serS"/>
    <property type="match status" value="1"/>
</dbReference>
<dbReference type="Gene3D" id="3.30.930.10">
    <property type="entry name" value="Bira Bifunctional Protein, Domain 2"/>
    <property type="match status" value="1"/>
</dbReference>
<evidence type="ECO:0000313" key="10">
    <source>
        <dbReference type="Proteomes" id="UP001157126"/>
    </source>
</evidence>
<organism evidence="9 10">
    <name type="scientific">Mobilicoccus caccae</name>
    <dbReference type="NCBI Taxonomy" id="1859295"/>
    <lineage>
        <taxon>Bacteria</taxon>
        <taxon>Bacillati</taxon>
        <taxon>Actinomycetota</taxon>
        <taxon>Actinomycetes</taxon>
        <taxon>Micrococcales</taxon>
        <taxon>Dermatophilaceae</taxon>
        <taxon>Mobilicoccus</taxon>
    </lineage>
</organism>
<keyword evidence="2 6" id="KW-0547">Nucleotide-binding</keyword>
<comment type="catalytic activity">
    <reaction evidence="6">
        <text>tRNA(Ser) + L-serine + ATP = L-seryl-tRNA(Ser) + AMP + diphosphate + H(+)</text>
        <dbReference type="Rhea" id="RHEA:12292"/>
        <dbReference type="Rhea" id="RHEA-COMP:9669"/>
        <dbReference type="Rhea" id="RHEA-COMP:9703"/>
        <dbReference type="ChEBI" id="CHEBI:15378"/>
        <dbReference type="ChEBI" id="CHEBI:30616"/>
        <dbReference type="ChEBI" id="CHEBI:33019"/>
        <dbReference type="ChEBI" id="CHEBI:33384"/>
        <dbReference type="ChEBI" id="CHEBI:78442"/>
        <dbReference type="ChEBI" id="CHEBI:78533"/>
        <dbReference type="ChEBI" id="CHEBI:456215"/>
        <dbReference type="EC" id="6.1.1.11"/>
    </reaction>
</comment>
<sequence length="461" mass="50731">MRVRYLREHLGAALYRGGVIDIKVLRENPQAARDSQHARGEDERIVDAILAADERRRSSLAEFERLRAEQKTTSKAVGEVMGRLGKAKKSGADAEELSALETEANEARRAAGELSDRVKALEATSIEAQTELTTLLTRLPNFVIEGVPSGGEDDFVVLETHGPQPRDFAAEGFEPKDHLEIAEHLGLIDMARGVKVAESRFYYTVGQGARLENALMQLALETAYENGFTQVGVPTLVNPTTMAGAGFLDSHADEVYKLGTDELYLTGTSEVALAGFHADEIIDLADGPRRYAALSTCYRREAGSYGKDTRGIIRVHQFQKVEMFVYCRPEDAENEHARLLAHERDMLDRMELPYRVIDVAAGDLGGPAARKFDCEGWVPTQGKYRELTSTSNCTTFQARRLGTRERVPSGTRTVATLNGTMATTRWLVALLENHQQADGTVVVPVALRPYLGTDLLVPGGR</sequence>
<dbReference type="CDD" id="cd00770">
    <property type="entry name" value="SerRS_core"/>
    <property type="match status" value="1"/>
</dbReference>
<dbReference type="EMBL" id="BSUO01000001">
    <property type="protein sequence ID" value="GMA41361.1"/>
    <property type="molecule type" value="Genomic_DNA"/>
</dbReference>
<protein>
    <recommendedName>
        <fullName evidence="6">Serine--tRNA ligase</fullName>
        <ecNumber evidence="6">6.1.1.11</ecNumber>
    </recommendedName>
    <alternativeName>
        <fullName evidence="6">Seryl-tRNA synthetase</fullName>
        <shortName evidence="6">SerRS</shortName>
    </alternativeName>
    <alternativeName>
        <fullName evidence="6">Seryl-tRNA(Ser/Sec) synthetase</fullName>
    </alternativeName>
</protein>
<evidence type="ECO:0000256" key="6">
    <source>
        <dbReference type="HAMAP-Rule" id="MF_00176"/>
    </source>
</evidence>
<keyword evidence="3 6" id="KW-0067">ATP-binding</keyword>
<dbReference type="InterPro" id="IPR010978">
    <property type="entry name" value="tRNA-bd_arm"/>
</dbReference>
<comment type="pathway">
    <text evidence="6">Aminoacyl-tRNA biosynthesis; selenocysteinyl-tRNA(Sec) biosynthesis; L-seryl-tRNA(Sec) from L-serine and tRNA(Sec): step 1/1.</text>
</comment>
<evidence type="ECO:0000313" key="9">
    <source>
        <dbReference type="EMBL" id="GMA41361.1"/>
    </source>
</evidence>
<dbReference type="InterPro" id="IPR015866">
    <property type="entry name" value="Ser-tRNA-synth_1_N"/>
</dbReference>
<reference evidence="10" key="1">
    <citation type="journal article" date="2019" name="Int. J. Syst. Evol. Microbiol.">
        <title>The Global Catalogue of Microorganisms (GCM) 10K type strain sequencing project: providing services to taxonomists for standard genome sequencing and annotation.</title>
        <authorList>
            <consortium name="The Broad Institute Genomics Platform"/>
            <consortium name="The Broad Institute Genome Sequencing Center for Infectious Disease"/>
            <person name="Wu L."/>
            <person name="Ma J."/>
        </authorList>
    </citation>
    <scope>NUCLEOTIDE SEQUENCE [LARGE SCALE GENOMIC DNA]</scope>
    <source>
        <strain evidence="10">NBRC 113072</strain>
    </source>
</reference>
<keyword evidence="7" id="KW-0175">Coiled coil</keyword>
<accession>A0ABQ6IV92</accession>
<feature type="domain" description="Aminoacyl-transfer RNA synthetases class-II family profile" evidence="8">
    <location>
        <begin position="177"/>
        <end position="444"/>
    </location>
</feature>
<keyword evidence="6" id="KW-0963">Cytoplasm</keyword>
<dbReference type="InterPro" id="IPR042103">
    <property type="entry name" value="SerRS_1_N_sf"/>
</dbReference>
<dbReference type="InterPro" id="IPR002314">
    <property type="entry name" value="aa-tRNA-synt_IIb"/>
</dbReference>
<comment type="subcellular location">
    <subcellularLocation>
        <location evidence="6">Cytoplasm</location>
    </subcellularLocation>
</comment>
<dbReference type="PROSITE" id="PS50862">
    <property type="entry name" value="AA_TRNA_LIGASE_II"/>
    <property type="match status" value="1"/>
</dbReference>
<comment type="similarity">
    <text evidence="6">Belongs to the class-II aminoacyl-tRNA synthetase family. Type-1 seryl-tRNA synthetase subfamily.</text>
</comment>
<feature type="binding site" evidence="6">
    <location>
        <position position="322"/>
    </location>
    <ligand>
        <name>L-serine</name>
        <dbReference type="ChEBI" id="CHEBI:33384"/>
    </ligand>
</feature>
<dbReference type="InterPro" id="IPR033729">
    <property type="entry name" value="SerRS_core"/>
</dbReference>
<feature type="binding site" evidence="6">
    <location>
        <begin position="268"/>
        <end position="270"/>
    </location>
    <ligand>
        <name>L-serine</name>
        <dbReference type="ChEBI" id="CHEBI:33384"/>
    </ligand>
</feature>
<evidence type="ECO:0000256" key="1">
    <source>
        <dbReference type="ARBA" id="ARBA00022598"/>
    </source>
</evidence>
<dbReference type="SUPFAM" id="SSF55681">
    <property type="entry name" value="Class II aaRS and biotin synthetases"/>
    <property type="match status" value="1"/>
</dbReference>
<keyword evidence="10" id="KW-1185">Reference proteome</keyword>
<dbReference type="Proteomes" id="UP001157126">
    <property type="component" value="Unassembled WGS sequence"/>
</dbReference>
<evidence type="ECO:0000256" key="7">
    <source>
        <dbReference type="SAM" id="Coils"/>
    </source>
</evidence>
<dbReference type="InterPro" id="IPR045864">
    <property type="entry name" value="aa-tRNA-synth_II/BPL/LPL"/>
</dbReference>
<comment type="caution">
    <text evidence="9">The sequence shown here is derived from an EMBL/GenBank/DDBJ whole genome shotgun (WGS) entry which is preliminary data.</text>
</comment>
<feature type="binding site" evidence="6">
    <location>
        <begin position="386"/>
        <end position="389"/>
    </location>
    <ligand>
        <name>ATP</name>
        <dbReference type="ChEBI" id="CHEBI:30616"/>
    </ligand>
</feature>
<dbReference type="InterPro" id="IPR006195">
    <property type="entry name" value="aa-tRNA-synth_II"/>
</dbReference>
<dbReference type="Pfam" id="PF02403">
    <property type="entry name" value="Seryl_tRNA_N"/>
    <property type="match status" value="1"/>
</dbReference>
<dbReference type="Gene3D" id="1.10.287.40">
    <property type="entry name" value="Serine-tRNA synthetase, tRNA binding domain"/>
    <property type="match status" value="1"/>
</dbReference>
<dbReference type="SUPFAM" id="SSF46589">
    <property type="entry name" value="tRNA-binding arm"/>
    <property type="match status" value="1"/>
</dbReference>
<gene>
    <name evidence="6 9" type="primary">serS</name>
    <name evidence="9" type="ORF">GCM10025883_34060</name>
</gene>
<name>A0ABQ6IV92_9MICO</name>
<dbReference type="EC" id="6.1.1.11" evidence="6"/>
<evidence type="ECO:0000256" key="2">
    <source>
        <dbReference type="ARBA" id="ARBA00022741"/>
    </source>
</evidence>
<feature type="binding site" evidence="6">
    <location>
        <begin position="299"/>
        <end position="301"/>
    </location>
    <ligand>
        <name>ATP</name>
        <dbReference type="ChEBI" id="CHEBI:30616"/>
    </ligand>
</feature>
<dbReference type="PIRSF" id="PIRSF001529">
    <property type="entry name" value="Ser-tRNA-synth_IIa"/>
    <property type="match status" value="1"/>
</dbReference>
<dbReference type="PRINTS" id="PR00981">
    <property type="entry name" value="TRNASYNTHSER"/>
</dbReference>
<dbReference type="Pfam" id="PF00587">
    <property type="entry name" value="tRNA-synt_2b"/>
    <property type="match status" value="1"/>
</dbReference>
<feature type="binding site" evidence="6">
    <location>
        <position position="420"/>
    </location>
    <ligand>
        <name>L-serine</name>
        <dbReference type="ChEBI" id="CHEBI:33384"/>
    </ligand>
</feature>
<keyword evidence="4 6" id="KW-0648">Protein biosynthesis</keyword>
<evidence type="ECO:0000259" key="8">
    <source>
        <dbReference type="PROSITE" id="PS50862"/>
    </source>
</evidence>
<dbReference type="GO" id="GO:0016874">
    <property type="term" value="F:ligase activity"/>
    <property type="evidence" value="ECO:0007669"/>
    <property type="project" value="UniProtKB-KW"/>
</dbReference>
<comment type="function">
    <text evidence="6">Catalyzes the attachment of serine to tRNA(Ser). Is also able to aminoacylate tRNA(Sec) with serine, to form the misacylated tRNA L-seryl-tRNA(Sec), which will be further converted into selenocysteinyl-tRNA(Sec).</text>
</comment>
<dbReference type="PANTHER" id="PTHR11778">
    <property type="entry name" value="SERYL-TRNA SYNTHETASE"/>
    <property type="match status" value="1"/>
</dbReference>
<feature type="coiled-coil region" evidence="7">
    <location>
        <begin position="97"/>
        <end position="124"/>
    </location>
</feature>
<feature type="binding site" evidence="6">
    <location>
        <position position="315"/>
    </location>
    <ligand>
        <name>ATP</name>
        <dbReference type="ChEBI" id="CHEBI:30616"/>
    </ligand>
</feature>
<comment type="domain">
    <text evidence="6">Consists of two distinct domains, a catalytic core and a N-terminal extension that is involved in tRNA binding.</text>
</comment>